<evidence type="ECO:0000256" key="3">
    <source>
        <dbReference type="ARBA" id="ARBA00012071"/>
    </source>
</evidence>
<keyword evidence="15" id="KW-1185">Reference proteome</keyword>
<proteinExistence type="inferred from homology"/>
<evidence type="ECO:0000313" key="14">
    <source>
        <dbReference type="EMBL" id="MDQ2068257.1"/>
    </source>
</evidence>
<evidence type="ECO:0000256" key="5">
    <source>
        <dbReference type="ARBA" id="ARBA00022516"/>
    </source>
</evidence>
<dbReference type="InterPro" id="IPR027417">
    <property type="entry name" value="P-loop_NTPase"/>
</dbReference>
<dbReference type="HAMAP" id="MF_00409">
    <property type="entry name" value="LpxK"/>
    <property type="match status" value="1"/>
</dbReference>
<dbReference type="NCBIfam" id="TIGR00682">
    <property type="entry name" value="lpxK"/>
    <property type="match status" value="1"/>
</dbReference>
<evidence type="ECO:0000256" key="7">
    <source>
        <dbReference type="ARBA" id="ARBA00022679"/>
    </source>
</evidence>
<evidence type="ECO:0000256" key="4">
    <source>
        <dbReference type="ARBA" id="ARBA00016436"/>
    </source>
</evidence>
<comment type="function">
    <text evidence="1 13">Transfers the gamma-phosphate of ATP to the 4'-position of a tetraacyldisaccharide 1-phosphate intermediate (termed DS-1-P) to form tetraacyldisaccharide 1,4'-bis-phosphate (lipid IVA).</text>
</comment>
<keyword evidence="11 13" id="KW-0443">Lipid metabolism</keyword>
<dbReference type="EMBL" id="JAVDDT010000001">
    <property type="protein sequence ID" value="MDQ2068257.1"/>
    <property type="molecule type" value="Genomic_DNA"/>
</dbReference>
<comment type="caution">
    <text evidence="14">The sequence shown here is derived from an EMBL/GenBank/DDBJ whole genome shotgun (WGS) entry which is preliminary data.</text>
</comment>
<gene>
    <name evidence="13 14" type="primary">lpxK</name>
    <name evidence="14" type="ORF">RBH19_00030</name>
</gene>
<accession>A0ABU0W2L3</accession>
<keyword evidence="6 13" id="KW-0441">Lipid A biosynthesis</keyword>
<evidence type="ECO:0000256" key="9">
    <source>
        <dbReference type="ARBA" id="ARBA00022777"/>
    </source>
</evidence>
<organism evidence="14 15">
    <name type="scientific">Natronospira bacteriovora</name>
    <dbReference type="NCBI Taxonomy" id="3069753"/>
    <lineage>
        <taxon>Bacteria</taxon>
        <taxon>Pseudomonadati</taxon>
        <taxon>Pseudomonadota</taxon>
        <taxon>Gammaproteobacteria</taxon>
        <taxon>Natronospirales</taxon>
        <taxon>Natronospiraceae</taxon>
        <taxon>Natronospira</taxon>
    </lineage>
</organism>
<evidence type="ECO:0000256" key="2">
    <source>
        <dbReference type="ARBA" id="ARBA00004870"/>
    </source>
</evidence>
<keyword evidence="8 13" id="KW-0547">Nucleotide-binding</keyword>
<name>A0ABU0W2L3_9GAMM</name>
<dbReference type="InterPro" id="IPR003758">
    <property type="entry name" value="LpxK"/>
</dbReference>
<keyword evidence="7 13" id="KW-0808">Transferase</keyword>
<sequence length="326" mass="36532">MRAHLEAWLQSRWYGRNRPPWLLRQLSRVQAGLVRLNQRRRQGAWHAPVPVVVIGNLTLGGTGKTPFVIWLATRLREMGLRVGIVSRGYGRRRHDVRPVEEGSDWREVGDEPLLIHRMTACPVVVGRDRVAASRMLIDRHRPDIILCDDGLQHYRLGRDVEVAVIDGGRRFGNGWLFPAGPLREPLSRLEDVTFRVWNGGTPPEESGIGMQLLVEEAVALASGERRPLELFAPGPVQAVAGIGSPQRFFDTLRARGIEVIPIEPGDHQPWQPSARDEGIPVLMTDKDAVKLPVCEGRPWWRVPVQAQVSHADELLDQLRALAMTAG</sequence>
<feature type="binding site" evidence="13">
    <location>
        <begin position="58"/>
        <end position="65"/>
    </location>
    <ligand>
        <name>ATP</name>
        <dbReference type="ChEBI" id="CHEBI:30616"/>
    </ligand>
</feature>
<reference evidence="14 15" key="1">
    <citation type="submission" date="2023-08" db="EMBL/GenBank/DDBJ databases">
        <title>Whole-genome sequencing of halo(alkali)philic microorganisms from hypersaline lakes.</title>
        <authorList>
            <person name="Sorokin D.Y."/>
            <person name="Abbas B."/>
            <person name="Merkel A.Y."/>
        </authorList>
    </citation>
    <scope>NUCLEOTIDE SEQUENCE [LARGE SCALE GENOMIC DNA]</scope>
    <source>
        <strain evidence="14 15">AB-CW4</strain>
    </source>
</reference>
<protein>
    <recommendedName>
        <fullName evidence="4 13">Tetraacyldisaccharide 4'-kinase</fullName>
        <ecNumber evidence="3 13">2.7.1.130</ecNumber>
    </recommendedName>
    <alternativeName>
        <fullName evidence="12 13">Lipid A 4'-kinase</fullName>
    </alternativeName>
</protein>
<evidence type="ECO:0000256" key="11">
    <source>
        <dbReference type="ARBA" id="ARBA00023098"/>
    </source>
</evidence>
<dbReference type="EC" id="2.7.1.130" evidence="3 13"/>
<keyword evidence="5 13" id="KW-0444">Lipid biosynthesis</keyword>
<evidence type="ECO:0000256" key="1">
    <source>
        <dbReference type="ARBA" id="ARBA00002274"/>
    </source>
</evidence>
<comment type="pathway">
    <text evidence="2 13">Glycolipid biosynthesis; lipid IV(A) biosynthesis; lipid IV(A) from (3R)-3-hydroxytetradecanoyl-[acyl-carrier-protein] and UDP-N-acetyl-alpha-D-glucosamine: step 6/6.</text>
</comment>
<keyword evidence="9 13" id="KW-0418">Kinase</keyword>
<evidence type="ECO:0000256" key="13">
    <source>
        <dbReference type="HAMAP-Rule" id="MF_00409"/>
    </source>
</evidence>
<dbReference type="GO" id="GO:0009029">
    <property type="term" value="F:lipid-A 4'-kinase activity"/>
    <property type="evidence" value="ECO:0007669"/>
    <property type="project" value="UniProtKB-EC"/>
</dbReference>
<dbReference type="SUPFAM" id="SSF52540">
    <property type="entry name" value="P-loop containing nucleoside triphosphate hydrolases"/>
    <property type="match status" value="1"/>
</dbReference>
<dbReference type="RefSeq" id="WP_306726741.1">
    <property type="nucleotide sequence ID" value="NZ_JAVDDT010000001.1"/>
</dbReference>
<dbReference type="PANTHER" id="PTHR42724">
    <property type="entry name" value="TETRAACYLDISACCHARIDE 4'-KINASE"/>
    <property type="match status" value="1"/>
</dbReference>
<keyword evidence="10 13" id="KW-0067">ATP-binding</keyword>
<dbReference type="Pfam" id="PF02606">
    <property type="entry name" value="LpxK"/>
    <property type="match status" value="1"/>
</dbReference>
<evidence type="ECO:0000256" key="6">
    <source>
        <dbReference type="ARBA" id="ARBA00022556"/>
    </source>
</evidence>
<evidence type="ECO:0000256" key="12">
    <source>
        <dbReference type="ARBA" id="ARBA00029757"/>
    </source>
</evidence>
<dbReference type="PANTHER" id="PTHR42724:SF1">
    <property type="entry name" value="TETRAACYLDISACCHARIDE 4'-KINASE, MITOCHONDRIAL-RELATED"/>
    <property type="match status" value="1"/>
</dbReference>
<dbReference type="Proteomes" id="UP001239019">
    <property type="component" value="Unassembled WGS sequence"/>
</dbReference>
<evidence type="ECO:0000256" key="10">
    <source>
        <dbReference type="ARBA" id="ARBA00022840"/>
    </source>
</evidence>
<comment type="similarity">
    <text evidence="13">Belongs to the LpxK family.</text>
</comment>
<evidence type="ECO:0000256" key="8">
    <source>
        <dbReference type="ARBA" id="ARBA00022741"/>
    </source>
</evidence>
<comment type="catalytic activity">
    <reaction evidence="13">
        <text>a lipid A disaccharide + ATP = a lipid IVA + ADP + H(+)</text>
        <dbReference type="Rhea" id="RHEA:67840"/>
        <dbReference type="ChEBI" id="CHEBI:15378"/>
        <dbReference type="ChEBI" id="CHEBI:30616"/>
        <dbReference type="ChEBI" id="CHEBI:176343"/>
        <dbReference type="ChEBI" id="CHEBI:176425"/>
        <dbReference type="ChEBI" id="CHEBI:456216"/>
        <dbReference type="EC" id="2.7.1.130"/>
    </reaction>
</comment>
<evidence type="ECO:0000313" key="15">
    <source>
        <dbReference type="Proteomes" id="UP001239019"/>
    </source>
</evidence>